<organism evidence="2 3">
    <name type="scientific">Aquibacillus rhizosphaerae</name>
    <dbReference type="NCBI Taxonomy" id="3051431"/>
    <lineage>
        <taxon>Bacteria</taxon>
        <taxon>Bacillati</taxon>
        <taxon>Bacillota</taxon>
        <taxon>Bacilli</taxon>
        <taxon>Bacillales</taxon>
        <taxon>Bacillaceae</taxon>
        <taxon>Aquibacillus</taxon>
    </lineage>
</organism>
<accession>A0ABT7L4P0</accession>
<dbReference type="RefSeq" id="WP_285931961.1">
    <property type="nucleotide sequence ID" value="NZ_JASTZU010000034.1"/>
</dbReference>
<reference evidence="2 3" key="1">
    <citation type="submission" date="2023-06" db="EMBL/GenBank/DDBJ databases">
        <title>Aquibacillus rhizosphaerae LR5S19.</title>
        <authorList>
            <person name="Sun J.-Q."/>
        </authorList>
    </citation>
    <scope>NUCLEOTIDE SEQUENCE [LARGE SCALE GENOMIC DNA]</scope>
    <source>
        <strain evidence="2 3">LR5S19</strain>
    </source>
</reference>
<keyword evidence="1" id="KW-1133">Transmembrane helix</keyword>
<proteinExistence type="predicted"/>
<dbReference type="EMBL" id="JASTZU010000034">
    <property type="protein sequence ID" value="MDL4840819.1"/>
    <property type="molecule type" value="Genomic_DNA"/>
</dbReference>
<evidence type="ECO:0008006" key="4">
    <source>
        <dbReference type="Google" id="ProtNLM"/>
    </source>
</evidence>
<gene>
    <name evidence="2" type="ORF">QQS35_10185</name>
</gene>
<comment type="caution">
    <text evidence="2">The sequence shown here is derived from an EMBL/GenBank/DDBJ whole genome shotgun (WGS) entry which is preliminary data.</text>
</comment>
<evidence type="ECO:0000256" key="1">
    <source>
        <dbReference type="SAM" id="Phobius"/>
    </source>
</evidence>
<feature type="transmembrane region" description="Helical" evidence="1">
    <location>
        <begin position="12"/>
        <end position="33"/>
    </location>
</feature>
<evidence type="ECO:0000313" key="2">
    <source>
        <dbReference type="EMBL" id="MDL4840819.1"/>
    </source>
</evidence>
<protein>
    <recommendedName>
        <fullName evidence="4">AtpZ/AtpI family protein</fullName>
    </recommendedName>
</protein>
<dbReference type="Proteomes" id="UP001235343">
    <property type="component" value="Unassembled WGS sequence"/>
</dbReference>
<feature type="transmembrane region" description="Helical" evidence="1">
    <location>
        <begin position="39"/>
        <end position="65"/>
    </location>
</feature>
<sequence>MGKKSKTPENPTVIFIMSTAGILLGFSGVNYLLNIQGIYDILMGIALVISGFIGGIMGFIQYWLIKKETSNKNPN</sequence>
<evidence type="ECO:0000313" key="3">
    <source>
        <dbReference type="Proteomes" id="UP001235343"/>
    </source>
</evidence>
<keyword evidence="1" id="KW-0812">Transmembrane</keyword>
<name>A0ABT7L4P0_9BACI</name>
<keyword evidence="3" id="KW-1185">Reference proteome</keyword>
<keyword evidence="1" id="KW-0472">Membrane</keyword>